<dbReference type="OrthoDB" id="6845438at2"/>
<evidence type="ECO:0000313" key="1">
    <source>
        <dbReference type="EMBL" id="TFW16837.1"/>
    </source>
</evidence>
<dbReference type="EMBL" id="SPVF01000200">
    <property type="protein sequence ID" value="TFW16837.1"/>
    <property type="molecule type" value="Genomic_DNA"/>
</dbReference>
<comment type="caution">
    <text evidence="1">The sequence shown here is derived from an EMBL/GenBank/DDBJ whole genome shotgun (WGS) entry which is preliminary data.</text>
</comment>
<accession>A0A4Y9S647</accession>
<protein>
    <submittedName>
        <fullName evidence="1">Uncharacterized protein</fullName>
    </submittedName>
</protein>
<name>A0A4Y9S647_9BURK</name>
<evidence type="ECO:0000313" key="2">
    <source>
        <dbReference type="Proteomes" id="UP000298438"/>
    </source>
</evidence>
<sequence>MHDTLTRKAVTEAFSWHKFRARRRDFGLSGWPSQERWFLAYLHSEYALSELAQATARALTLAGRPAAVSLQSVWIDGTPQASALATGGRSVACELADLLFILQEYDTGGAVTARSGLLLQAKIARKHDRLPSGASTRKERLLLENLDRGEPLELYRDTGRSAGARIGAYTLGGALTGMKDCARYVLIPKELSWSSAWYWAPYLVGWPPSSSSPRIRPPTGIVHAIQRAAVAQAIGRTLNDRDQLKGCEWSRMVWDLLGDYGHVIMAGYGGQRRVNTSAIMSFLASPTVAWDLPAPGARRRPTLGPRMVAPPPDRETPAVTLDDGGPAISVIVITVRALDSEERRE</sequence>
<keyword evidence="2" id="KW-1185">Reference proteome</keyword>
<dbReference type="Proteomes" id="UP000298438">
    <property type="component" value="Unassembled WGS sequence"/>
</dbReference>
<organism evidence="1 2">
    <name type="scientific">Zemynaea arenosa</name>
    <dbReference type="NCBI Taxonomy" id="2561931"/>
    <lineage>
        <taxon>Bacteria</taxon>
        <taxon>Pseudomonadati</taxon>
        <taxon>Pseudomonadota</taxon>
        <taxon>Betaproteobacteria</taxon>
        <taxon>Burkholderiales</taxon>
        <taxon>Oxalobacteraceae</taxon>
        <taxon>Telluria group</taxon>
        <taxon>Zemynaea</taxon>
    </lineage>
</organism>
<proteinExistence type="predicted"/>
<dbReference type="AlphaFoldDB" id="A0A4Y9S647"/>
<dbReference type="RefSeq" id="WP_135208149.1">
    <property type="nucleotide sequence ID" value="NZ_SPVF01000200.1"/>
</dbReference>
<gene>
    <name evidence="1" type="ORF">E4L96_15640</name>
</gene>
<reference evidence="1 2" key="1">
    <citation type="submission" date="2019-03" db="EMBL/GenBank/DDBJ databases">
        <title>Draft Genome Sequence of Massilia arenosa sp. nov., a Novel Massilia Species Isolated from a Sandy-loam Maize Soil.</title>
        <authorList>
            <person name="Raths R."/>
            <person name="Peta V."/>
            <person name="Bucking H."/>
        </authorList>
    </citation>
    <scope>NUCLEOTIDE SEQUENCE [LARGE SCALE GENOMIC DNA]</scope>
    <source>
        <strain evidence="1 2">MC02</strain>
    </source>
</reference>